<feature type="domain" description="MotA/TolQ/ExbB proton channel" evidence="9">
    <location>
        <begin position="105"/>
        <end position="229"/>
    </location>
</feature>
<dbReference type="EMBL" id="JAPDDS010000003">
    <property type="protein sequence ID" value="MCW1884385.1"/>
    <property type="molecule type" value="Genomic_DNA"/>
</dbReference>
<name>A0ABT3FLD0_9BACT</name>
<evidence type="ECO:0000259" key="9">
    <source>
        <dbReference type="Pfam" id="PF01618"/>
    </source>
</evidence>
<feature type="transmembrane region" description="Helical" evidence="7">
    <location>
        <begin position="196"/>
        <end position="217"/>
    </location>
</feature>
<keyword evidence="6" id="KW-0813">Transport</keyword>
<evidence type="ECO:0000256" key="3">
    <source>
        <dbReference type="ARBA" id="ARBA00022692"/>
    </source>
</evidence>
<accession>A0ABT3FLD0</accession>
<dbReference type="PANTHER" id="PTHR30625:SF17">
    <property type="entry name" value="TOLQ-RELATED"/>
    <property type="match status" value="1"/>
</dbReference>
<keyword evidence="6" id="KW-0653">Protein transport</keyword>
<keyword evidence="2" id="KW-1003">Cell membrane</keyword>
<feature type="transmembrane region" description="Helical" evidence="7">
    <location>
        <begin position="46"/>
        <end position="68"/>
    </location>
</feature>
<comment type="caution">
    <text evidence="10">The sequence shown here is derived from an EMBL/GenBank/DDBJ whole genome shotgun (WGS) entry which is preliminary data.</text>
</comment>
<evidence type="ECO:0000256" key="1">
    <source>
        <dbReference type="ARBA" id="ARBA00004651"/>
    </source>
</evidence>
<evidence type="ECO:0000313" key="10">
    <source>
        <dbReference type="EMBL" id="MCW1884385.1"/>
    </source>
</evidence>
<evidence type="ECO:0000256" key="4">
    <source>
        <dbReference type="ARBA" id="ARBA00022989"/>
    </source>
</evidence>
<evidence type="ECO:0000256" key="8">
    <source>
        <dbReference type="SAM" id="SignalP"/>
    </source>
</evidence>
<feature type="transmembrane region" description="Helical" evidence="7">
    <location>
        <begin position="147"/>
        <end position="170"/>
    </location>
</feature>
<dbReference type="InterPro" id="IPR050790">
    <property type="entry name" value="ExbB/TolQ_transport"/>
</dbReference>
<keyword evidence="4 7" id="KW-1133">Transmembrane helix</keyword>
<gene>
    <name evidence="10" type="ORF">OKA04_06550</name>
</gene>
<comment type="similarity">
    <text evidence="6">Belongs to the exbB/tolQ family.</text>
</comment>
<feature type="signal peptide" evidence="8">
    <location>
        <begin position="1"/>
        <end position="22"/>
    </location>
</feature>
<keyword evidence="3 7" id="KW-0812">Transmembrane</keyword>
<proteinExistence type="inferred from homology"/>
<evidence type="ECO:0000256" key="5">
    <source>
        <dbReference type="ARBA" id="ARBA00023136"/>
    </source>
</evidence>
<dbReference type="Pfam" id="PF01618">
    <property type="entry name" value="MotA_ExbB"/>
    <property type="match status" value="1"/>
</dbReference>
<comment type="subcellular location">
    <subcellularLocation>
        <location evidence="1">Cell membrane</location>
        <topology evidence="1">Multi-pass membrane protein</topology>
    </subcellularLocation>
    <subcellularLocation>
        <location evidence="6">Membrane</location>
        <topology evidence="6">Multi-pass membrane protein</topology>
    </subcellularLocation>
</comment>
<reference evidence="10 11" key="1">
    <citation type="submission" date="2022-10" db="EMBL/GenBank/DDBJ databases">
        <title>Luteolibacter flavescens strain MCCC 1K03193, whole genome shotgun sequencing project.</title>
        <authorList>
            <person name="Zhao G."/>
            <person name="Shen L."/>
        </authorList>
    </citation>
    <scope>NUCLEOTIDE SEQUENCE [LARGE SCALE GENOMIC DNA]</scope>
    <source>
        <strain evidence="10 11">MCCC 1K03193</strain>
    </source>
</reference>
<dbReference type="RefSeq" id="WP_264500345.1">
    <property type="nucleotide sequence ID" value="NZ_JAPDDS010000003.1"/>
</dbReference>
<sequence>MIRHTKILPAILLAMAASPAWAQEAPAAPQQQQQMDFMEIFKAGGAMMPALAVLSVLTVVLILLYLMILRRNAVVSDRFMNQAEALIRRNDFLGLISYCKRRNECISQITERALEFMTRNSGALFSEVRDVAEAEGSRQASMLTTRVSYLADIGAIAPMVGLLGTVIGMIKSFIQVSDGGFQGARQIAFAGGVSEALIATAAGLGIALPALVFYAYFRGKVQKLISDLEGAATHLMAILRAQVDRHNTSSGGHGHGHPSLRAPREEYAMPAQSPLHDDRPDLHGI</sequence>
<protein>
    <submittedName>
        <fullName evidence="10">MotA/TolQ/ExbB proton channel family protein</fullName>
    </submittedName>
</protein>
<dbReference type="PANTHER" id="PTHR30625">
    <property type="entry name" value="PROTEIN TOLQ"/>
    <property type="match status" value="1"/>
</dbReference>
<keyword evidence="8" id="KW-0732">Signal</keyword>
<feature type="chain" id="PRO_5045288221" evidence="8">
    <location>
        <begin position="23"/>
        <end position="285"/>
    </location>
</feature>
<keyword evidence="11" id="KW-1185">Reference proteome</keyword>
<evidence type="ECO:0000256" key="2">
    <source>
        <dbReference type="ARBA" id="ARBA00022475"/>
    </source>
</evidence>
<keyword evidence="5 7" id="KW-0472">Membrane</keyword>
<evidence type="ECO:0000256" key="7">
    <source>
        <dbReference type="SAM" id="Phobius"/>
    </source>
</evidence>
<evidence type="ECO:0000256" key="6">
    <source>
        <dbReference type="RuleBase" id="RU004057"/>
    </source>
</evidence>
<dbReference type="InterPro" id="IPR002898">
    <property type="entry name" value="MotA_ExbB_proton_chnl"/>
</dbReference>
<evidence type="ECO:0000313" key="11">
    <source>
        <dbReference type="Proteomes" id="UP001207930"/>
    </source>
</evidence>
<organism evidence="10 11">
    <name type="scientific">Luteolibacter flavescens</name>
    <dbReference type="NCBI Taxonomy" id="1859460"/>
    <lineage>
        <taxon>Bacteria</taxon>
        <taxon>Pseudomonadati</taxon>
        <taxon>Verrucomicrobiota</taxon>
        <taxon>Verrucomicrobiia</taxon>
        <taxon>Verrucomicrobiales</taxon>
        <taxon>Verrucomicrobiaceae</taxon>
        <taxon>Luteolibacter</taxon>
    </lineage>
</organism>
<dbReference type="Proteomes" id="UP001207930">
    <property type="component" value="Unassembled WGS sequence"/>
</dbReference>